<accession>A0A8T2ZBU3</accession>
<keyword evidence="1" id="KW-0812">Transmembrane</keyword>
<keyword evidence="1" id="KW-1133">Transmembrane helix</keyword>
<protein>
    <submittedName>
        <fullName evidence="2">Uncharacterized protein</fullName>
    </submittedName>
</protein>
<evidence type="ECO:0000313" key="2">
    <source>
        <dbReference type="EMBL" id="KAH8514838.1"/>
    </source>
</evidence>
<feature type="non-terminal residue" evidence="2">
    <location>
        <position position="1"/>
    </location>
</feature>
<keyword evidence="1" id="KW-0472">Membrane</keyword>
<dbReference type="EMBL" id="JACEGQ020000003">
    <property type="protein sequence ID" value="KAH8514838.1"/>
    <property type="molecule type" value="Genomic_DNA"/>
</dbReference>
<sequence length="73" mass="8421">SPPFHQQVDSFTYVRNARLILLVLFLVLLMIANFTRFNSSFCLKFLRTGQVDLSEFGINPSKCEWFVAPEHVA</sequence>
<evidence type="ECO:0000256" key="1">
    <source>
        <dbReference type="SAM" id="Phobius"/>
    </source>
</evidence>
<reference evidence="2" key="1">
    <citation type="journal article" date="2021" name="J. Hered.">
        <title>Genome Assembly of Salicaceae Populus deltoides (Eastern Cottonwood) I-69 Based on Nanopore Sequencing and Hi-C Technologies.</title>
        <authorList>
            <person name="Bai S."/>
            <person name="Wu H."/>
            <person name="Zhang J."/>
            <person name="Pan Z."/>
            <person name="Zhao W."/>
            <person name="Li Z."/>
            <person name="Tong C."/>
        </authorList>
    </citation>
    <scope>NUCLEOTIDE SEQUENCE</scope>
    <source>
        <tissue evidence="2">Leaf</tissue>
    </source>
</reference>
<feature type="transmembrane region" description="Helical" evidence="1">
    <location>
        <begin position="19"/>
        <end position="37"/>
    </location>
</feature>
<name>A0A8T2ZBU3_POPDE</name>
<gene>
    <name evidence="2" type="ORF">H0E87_007620</name>
</gene>
<dbReference type="AlphaFoldDB" id="A0A8T2ZBU3"/>
<comment type="caution">
    <text evidence="2">The sequence shown here is derived from an EMBL/GenBank/DDBJ whole genome shotgun (WGS) entry which is preliminary data.</text>
</comment>
<keyword evidence="3" id="KW-1185">Reference proteome</keyword>
<proteinExistence type="predicted"/>
<dbReference type="Proteomes" id="UP000807159">
    <property type="component" value="Chromosome 3"/>
</dbReference>
<evidence type="ECO:0000313" key="3">
    <source>
        <dbReference type="Proteomes" id="UP000807159"/>
    </source>
</evidence>
<organism evidence="2 3">
    <name type="scientific">Populus deltoides</name>
    <name type="common">Eastern poplar</name>
    <name type="synonym">Eastern cottonwood</name>
    <dbReference type="NCBI Taxonomy" id="3696"/>
    <lineage>
        <taxon>Eukaryota</taxon>
        <taxon>Viridiplantae</taxon>
        <taxon>Streptophyta</taxon>
        <taxon>Embryophyta</taxon>
        <taxon>Tracheophyta</taxon>
        <taxon>Spermatophyta</taxon>
        <taxon>Magnoliopsida</taxon>
        <taxon>eudicotyledons</taxon>
        <taxon>Gunneridae</taxon>
        <taxon>Pentapetalae</taxon>
        <taxon>rosids</taxon>
        <taxon>fabids</taxon>
        <taxon>Malpighiales</taxon>
        <taxon>Salicaceae</taxon>
        <taxon>Saliceae</taxon>
        <taxon>Populus</taxon>
    </lineage>
</organism>